<dbReference type="AlphaFoldDB" id="A0A402BGI4"/>
<dbReference type="GO" id="GO:0070566">
    <property type="term" value="F:adenylyltransferase activity"/>
    <property type="evidence" value="ECO:0007669"/>
    <property type="project" value="InterPro"/>
</dbReference>
<evidence type="ECO:0000313" key="6">
    <source>
        <dbReference type="EMBL" id="GCE30538.1"/>
    </source>
</evidence>
<reference evidence="7" key="1">
    <citation type="submission" date="2018-12" db="EMBL/GenBank/DDBJ databases">
        <title>Tengunoibacter tsumagoiensis gen. nov., sp. nov., Dictyobacter kobayashii sp. nov., D. alpinus sp. nov., and D. joshuensis sp. nov. and description of Dictyobacteraceae fam. nov. within the order Ktedonobacterales isolated from Tengu-no-mugimeshi.</title>
        <authorList>
            <person name="Wang C.M."/>
            <person name="Zheng Y."/>
            <person name="Sakai Y."/>
            <person name="Toyoda A."/>
            <person name="Minakuchi Y."/>
            <person name="Abe K."/>
            <person name="Yokota A."/>
            <person name="Yabe S."/>
        </authorList>
    </citation>
    <scope>NUCLEOTIDE SEQUENCE [LARGE SCALE GENOMIC DNA]</scope>
    <source>
        <strain evidence="7">Uno16</strain>
    </source>
</reference>
<gene>
    <name evidence="6" type="ORF">KDA_60220</name>
</gene>
<dbReference type="Pfam" id="PF13427">
    <property type="entry name" value="AadA_C"/>
    <property type="match status" value="1"/>
</dbReference>
<protein>
    <submittedName>
        <fullName evidence="6">Streptomycin 3''-adenylyltransferase</fullName>
    </submittedName>
</protein>
<accession>A0A402BGI4</accession>
<evidence type="ECO:0000313" key="7">
    <source>
        <dbReference type="Proteomes" id="UP000287171"/>
    </source>
</evidence>
<dbReference type="InterPro" id="IPR002934">
    <property type="entry name" value="Polymerase_NTP_transf_dom"/>
</dbReference>
<feature type="domain" description="Adenylyltransferase AadA C-terminal" evidence="5">
    <location>
        <begin position="161"/>
        <end position="258"/>
    </location>
</feature>
<evidence type="ECO:0000256" key="1">
    <source>
        <dbReference type="ARBA" id="ARBA00022679"/>
    </source>
</evidence>
<dbReference type="Proteomes" id="UP000287171">
    <property type="component" value="Unassembled WGS sequence"/>
</dbReference>
<dbReference type="InterPro" id="IPR025184">
    <property type="entry name" value="AadA_C"/>
</dbReference>
<dbReference type="Pfam" id="PF01909">
    <property type="entry name" value="NTP_transf_2"/>
    <property type="match status" value="1"/>
</dbReference>
<feature type="domain" description="Polymerase nucleotidyl transferase" evidence="4">
    <location>
        <begin position="32"/>
        <end position="96"/>
    </location>
</feature>
<dbReference type="SUPFAM" id="SSF81301">
    <property type="entry name" value="Nucleotidyltransferase"/>
    <property type="match status" value="1"/>
</dbReference>
<proteinExistence type="predicted"/>
<keyword evidence="6" id="KW-0548">Nucleotidyltransferase</keyword>
<dbReference type="GO" id="GO:0046677">
    <property type="term" value="P:response to antibiotic"/>
    <property type="evidence" value="ECO:0007669"/>
    <property type="project" value="UniProtKB-KW"/>
</dbReference>
<dbReference type="EMBL" id="BIFT01000002">
    <property type="protein sequence ID" value="GCE30538.1"/>
    <property type="molecule type" value="Genomic_DNA"/>
</dbReference>
<dbReference type="PIRSF" id="PIRSF000819">
    <property type="entry name" value="Streptomycin_3-adenylyltransf"/>
    <property type="match status" value="1"/>
</dbReference>
<dbReference type="InterPro" id="IPR024172">
    <property type="entry name" value="AadA/Aad9"/>
</dbReference>
<evidence type="ECO:0000256" key="2">
    <source>
        <dbReference type="ARBA" id="ARBA00023251"/>
    </source>
</evidence>
<keyword evidence="1 6" id="KW-0808">Transferase</keyword>
<comment type="caution">
    <text evidence="6">The sequence shown here is derived from an EMBL/GenBank/DDBJ whole genome shotgun (WGS) entry which is preliminary data.</text>
</comment>
<dbReference type="InterPro" id="IPR043519">
    <property type="entry name" value="NT_sf"/>
</dbReference>
<evidence type="ECO:0000256" key="3">
    <source>
        <dbReference type="ARBA" id="ARBA00047831"/>
    </source>
</evidence>
<keyword evidence="7" id="KW-1185">Reference proteome</keyword>
<dbReference type="Gene3D" id="3.30.460.10">
    <property type="entry name" value="Beta Polymerase, domain 2"/>
    <property type="match status" value="1"/>
</dbReference>
<comment type="catalytic activity">
    <reaction evidence="3">
        <text>spectinomycin + ATP = 9-O-adenylylspectinomycin + diphosphate</text>
        <dbReference type="Rhea" id="RHEA:63228"/>
        <dbReference type="ChEBI" id="CHEBI:30616"/>
        <dbReference type="ChEBI" id="CHEBI:33019"/>
        <dbReference type="ChEBI" id="CHEBI:146260"/>
        <dbReference type="ChEBI" id="CHEBI:146261"/>
    </reaction>
</comment>
<sequence length="267" mass="31118">MAQYSWASCPVSTRVQVNTFCEGLQTMLTTNLIGIYLHGSLAMGCFNPERSDIDLLVAVQHTLSVFVKRQLITLLLESSQQPHPIEISFLNNEQLNPYQHPVPFDLHYSESWREHYQTELINNTWQRWNDRQATDTDLDAHLTILRNRGITLYGQEYQITFPVIPSNYYVESILNDYYGERAEKQHNSVYFILNACRIHAYLQARHIYSKDEGGIYGLTTFPVQFIHPITQALDIYRGRIPARPFEDAILDTFADYMDNYIQAWQQA</sequence>
<evidence type="ECO:0000259" key="4">
    <source>
        <dbReference type="Pfam" id="PF01909"/>
    </source>
</evidence>
<dbReference type="CDD" id="cd05403">
    <property type="entry name" value="NT_KNTase_like"/>
    <property type="match status" value="1"/>
</dbReference>
<keyword evidence="2" id="KW-0046">Antibiotic resistance</keyword>
<evidence type="ECO:0000259" key="5">
    <source>
        <dbReference type="Pfam" id="PF13427"/>
    </source>
</evidence>
<organism evidence="6 7">
    <name type="scientific">Dictyobacter alpinus</name>
    <dbReference type="NCBI Taxonomy" id="2014873"/>
    <lineage>
        <taxon>Bacteria</taxon>
        <taxon>Bacillati</taxon>
        <taxon>Chloroflexota</taxon>
        <taxon>Ktedonobacteria</taxon>
        <taxon>Ktedonobacterales</taxon>
        <taxon>Dictyobacteraceae</taxon>
        <taxon>Dictyobacter</taxon>
    </lineage>
</organism>
<name>A0A402BGI4_9CHLR</name>